<feature type="domain" description="Fungal-type protein kinase" evidence="1">
    <location>
        <begin position="17"/>
        <end position="273"/>
    </location>
</feature>
<sequence length="274" mass="31462">MMASQSSLCSFILLVDKRMARIYRFDRACALVSPDFDYLEDPRSLFEFFWRLSNPHYCNTIFGADDNVKMASPIDLIYAEQSCLQSQKYRERWNKRKDCDNNRAIAVPSVSPDVEEGLFVTLRKRNLSCKTVPSSVYIHEALRIGDRSRARFTVKEAWYTSDSNNEVELHRQIQDHADLQRTPVVGVPRLVYGGNIDQIARKKTFSTDLHQTTHYTDGPCKRAGCGPLVHHRLVFDAVGDPLHTFRTTRILVEAIRDAVVGHRIAHDANILHRN</sequence>
<gene>
    <name evidence="2" type="ORF">WOLCODRAFT_126374</name>
</gene>
<organism evidence="2 3">
    <name type="scientific">Wolfiporia cocos (strain MD-104)</name>
    <name type="common">Brown rot fungus</name>
    <dbReference type="NCBI Taxonomy" id="742152"/>
    <lineage>
        <taxon>Eukaryota</taxon>
        <taxon>Fungi</taxon>
        <taxon>Dikarya</taxon>
        <taxon>Basidiomycota</taxon>
        <taxon>Agaricomycotina</taxon>
        <taxon>Agaricomycetes</taxon>
        <taxon>Polyporales</taxon>
        <taxon>Phaeolaceae</taxon>
        <taxon>Wolfiporia</taxon>
    </lineage>
</organism>
<evidence type="ECO:0000313" key="2">
    <source>
        <dbReference type="EMBL" id="PCH35851.1"/>
    </source>
</evidence>
<evidence type="ECO:0000313" key="3">
    <source>
        <dbReference type="Proteomes" id="UP000218811"/>
    </source>
</evidence>
<name>A0A2H3J1J8_WOLCO</name>
<keyword evidence="3" id="KW-1185">Reference proteome</keyword>
<dbReference type="Proteomes" id="UP000218811">
    <property type="component" value="Unassembled WGS sequence"/>
</dbReference>
<feature type="non-terminal residue" evidence="2">
    <location>
        <position position="274"/>
    </location>
</feature>
<dbReference type="STRING" id="742152.A0A2H3J1J8"/>
<dbReference type="InterPro" id="IPR040976">
    <property type="entry name" value="Pkinase_fungal"/>
</dbReference>
<protein>
    <recommendedName>
        <fullName evidence="1">Fungal-type protein kinase domain-containing protein</fullName>
    </recommendedName>
</protein>
<reference evidence="2 3" key="1">
    <citation type="journal article" date="2012" name="Science">
        <title>The Paleozoic origin of enzymatic lignin decomposition reconstructed from 31 fungal genomes.</title>
        <authorList>
            <person name="Floudas D."/>
            <person name="Binder M."/>
            <person name="Riley R."/>
            <person name="Barry K."/>
            <person name="Blanchette R.A."/>
            <person name="Henrissat B."/>
            <person name="Martinez A.T."/>
            <person name="Otillar R."/>
            <person name="Spatafora J.W."/>
            <person name="Yadav J.S."/>
            <person name="Aerts A."/>
            <person name="Benoit I."/>
            <person name="Boyd A."/>
            <person name="Carlson A."/>
            <person name="Copeland A."/>
            <person name="Coutinho P.M."/>
            <person name="de Vries R.P."/>
            <person name="Ferreira P."/>
            <person name="Findley K."/>
            <person name="Foster B."/>
            <person name="Gaskell J."/>
            <person name="Glotzer D."/>
            <person name="Gorecki P."/>
            <person name="Heitman J."/>
            <person name="Hesse C."/>
            <person name="Hori C."/>
            <person name="Igarashi K."/>
            <person name="Jurgens J.A."/>
            <person name="Kallen N."/>
            <person name="Kersten P."/>
            <person name="Kohler A."/>
            <person name="Kuees U."/>
            <person name="Kumar T.K.A."/>
            <person name="Kuo A."/>
            <person name="LaButti K."/>
            <person name="Larrondo L.F."/>
            <person name="Lindquist E."/>
            <person name="Ling A."/>
            <person name="Lombard V."/>
            <person name="Lucas S."/>
            <person name="Lundell T."/>
            <person name="Martin R."/>
            <person name="McLaughlin D.J."/>
            <person name="Morgenstern I."/>
            <person name="Morin E."/>
            <person name="Murat C."/>
            <person name="Nagy L.G."/>
            <person name="Nolan M."/>
            <person name="Ohm R.A."/>
            <person name="Patyshakuliyeva A."/>
            <person name="Rokas A."/>
            <person name="Ruiz-Duenas F.J."/>
            <person name="Sabat G."/>
            <person name="Salamov A."/>
            <person name="Samejima M."/>
            <person name="Schmutz J."/>
            <person name="Slot J.C."/>
            <person name="St John F."/>
            <person name="Stenlid J."/>
            <person name="Sun H."/>
            <person name="Sun S."/>
            <person name="Syed K."/>
            <person name="Tsang A."/>
            <person name="Wiebenga A."/>
            <person name="Young D."/>
            <person name="Pisabarro A."/>
            <person name="Eastwood D.C."/>
            <person name="Martin F."/>
            <person name="Cullen D."/>
            <person name="Grigoriev I.V."/>
            <person name="Hibbett D.S."/>
        </authorList>
    </citation>
    <scope>NUCLEOTIDE SEQUENCE [LARGE SCALE GENOMIC DNA]</scope>
    <source>
        <strain evidence="2 3">MD-104</strain>
    </source>
</reference>
<dbReference type="AlphaFoldDB" id="A0A2H3J1J8"/>
<dbReference type="Pfam" id="PF17667">
    <property type="entry name" value="Pkinase_fungal"/>
    <property type="match status" value="1"/>
</dbReference>
<accession>A0A2H3J1J8</accession>
<dbReference type="OrthoDB" id="5584477at2759"/>
<evidence type="ECO:0000259" key="1">
    <source>
        <dbReference type="Pfam" id="PF17667"/>
    </source>
</evidence>
<proteinExistence type="predicted"/>
<dbReference type="EMBL" id="KB467865">
    <property type="protein sequence ID" value="PCH35851.1"/>
    <property type="molecule type" value="Genomic_DNA"/>
</dbReference>